<keyword evidence="1" id="KW-1133">Transmembrane helix</keyword>
<dbReference type="InterPro" id="IPR011733">
    <property type="entry name" value="CHP02185_IM"/>
</dbReference>
<keyword evidence="1" id="KW-0812">Transmembrane</keyword>
<dbReference type="EMBL" id="JACJKX010000001">
    <property type="protein sequence ID" value="MBM6927789.1"/>
    <property type="molecule type" value="Genomic_DNA"/>
</dbReference>
<feature type="transmembrane region" description="Helical" evidence="1">
    <location>
        <begin position="15"/>
        <end position="36"/>
    </location>
</feature>
<evidence type="ECO:0000256" key="1">
    <source>
        <dbReference type="SAM" id="Phobius"/>
    </source>
</evidence>
<feature type="transmembrane region" description="Helical" evidence="1">
    <location>
        <begin position="144"/>
        <end position="165"/>
    </location>
</feature>
<dbReference type="Proteomes" id="UP000777002">
    <property type="component" value="Unassembled WGS sequence"/>
</dbReference>
<reference evidence="2 3" key="1">
    <citation type="journal article" date="2021" name="Sci. Rep.">
        <title>The distribution of antibiotic resistance genes in chicken gut microbiota commensals.</title>
        <authorList>
            <person name="Juricova H."/>
            <person name="Matiasovicova J."/>
            <person name="Kubasova T."/>
            <person name="Cejkova D."/>
            <person name="Rychlik I."/>
        </authorList>
    </citation>
    <scope>NUCLEOTIDE SEQUENCE [LARGE SCALE GENOMIC DNA]</scope>
    <source>
        <strain evidence="2 3">An562</strain>
    </source>
</reference>
<feature type="transmembrane region" description="Helical" evidence="1">
    <location>
        <begin position="42"/>
        <end position="60"/>
    </location>
</feature>
<proteinExistence type="predicted"/>
<evidence type="ECO:0000313" key="2">
    <source>
        <dbReference type="EMBL" id="MBM6927789.1"/>
    </source>
</evidence>
<protein>
    <submittedName>
        <fullName evidence="2">MptD family putative ECF transporter S component</fullName>
    </submittedName>
</protein>
<comment type="caution">
    <text evidence="2">The sequence shown here is derived from an EMBL/GenBank/DDBJ whole genome shotgun (WGS) entry which is preliminary data.</text>
</comment>
<sequence>MKMTVKTAYWKSQELVMIGVFAAAIKLSSLLIALAGGGMNPVTLMLKNLVFTTLLIVLLAKVRKSGTLLLFTAVSMIVSVLLMGGSITLLPAALVGALAAEFAIWLTGGFKHSWSTYVGVAVYDLGTKLFSVAVSYLMMRETPALILSVLPIIFIGYTGCLLGLFTGYRALKELRHAGIVRS</sequence>
<dbReference type="Pfam" id="PF09605">
    <property type="entry name" value="Trep_Strep"/>
    <property type="match status" value="1"/>
</dbReference>
<keyword evidence="1" id="KW-0472">Membrane</keyword>
<accession>A0ABS2GS48</accession>
<name>A0ABS2GS48_9BURK</name>
<organism evidence="2 3">
    <name type="scientific">Parasutterella secunda</name>
    <dbReference type="NCBI Taxonomy" id="626947"/>
    <lineage>
        <taxon>Bacteria</taxon>
        <taxon>Pseudomonadati</taxon>
        <taxon>Pseudomonadota</taxon>
        <taxon>Betaproteobacteria</taxon>
        <taxon>Burkholderiales</taxon>
        <taxon>Sutterellaceae</taxon>
        <taxon>Parasutterella</taxon>
    </lineage>
</organism>
<gene>
    <name evidence="2" type="ORF">H5985_00640</name>
</gene>
<evidence type="ECO:0000313" key="3">
    <source>
        <dbReference type="Proteomes" id="UP000777002"/>
    </source>
</evidence>
<feature type="transmembrane region" description="Helical" evidence="1">
    <location>
        <begin position="117"/>
        <end position="138"/>
    </location>
</feature>
<keyword evidence="3" id="KW-1185">Reference proteome</keyword>